<dbReference type="InterPro" id="IPR032416">
    <property type="entry name" value="Peptidase_M24_C"/>
</dbReference>
<dbReference type="EMBL" id="LR728320">
    <property type="protein sequence ID" value="VWP00272.1"/>
    <property type="molecule type" value="Genomic_DNA"/>
</dbReference>
<evidence type="ECO:0000313" key="2">
    <source>
        <dbReference type="EMBL" id="VWP00272.1"/>
    </source>
</evidence>
<dbReference type="PANTHER" id="PTHR43763:SF6">
    <property type="entry name" value="XAA-PRO AMINOPEPTIDASE 1"/>
    <property type="match status" value="1"/>
</dbReference>
<protein>
    <submittedName>
        <fullName evidence="2">C3H1-type domain-containing protein</fullName>
    </submittedName>
</protein>
<name>A0A5K1K3T5_9APHY</name>
<accession>A0A5K1K3T5</accession>
<sequence length="56" mass="6536">MQQCPMGKNLIDASLLSAREKEWLNAYHEETQEKVAPLLTNDERALKWLHRECSPL</sequence>
<gene>
    <name evidence="2" type="primary">I1RF25</name>
</gene>
<organism evidence="2">
    <name type="scientific">Ganoderma boninense</name>
    <dbReference type="NCBI Taxonomy" id="34458"/>
    <lineage>
        <taxon>Eukaryota</taxon>
        <taxon>Fungi</taxon>
        <taxon>Dikarya</taxon>
        <taxon>Basidiomycota</taxon>
        <taxon>Agaricomycotina</taxon>
        <taxon>Agaricomycetes</taxon>
        <taxon>Polyporales</taxon>
        <taxon>Polyporaceae</taxon>
        <taxon>Ganoderma</taxon>
    </lineage>
</organism>
<dbReference type="PANTHER" id="PTHR43763">
    <property type="entry name" value="XAA-PRO AMINOPEPTIDASE 1"/>
    <property type="match status" value="1"/>
</dbReference>
<dbReference type="Gene3D" id="3.90.230.10">
    <property type="entry name" value="Creatinase/methionine aminopeptidase superfamily"/>
    <property type="match status" value="1"/>
</dbReference>
<dbReference type="Pfam" id="PF16188">
    <property type="entry name" value="Peptidase_M24_C"/>
    <property type="match status" value="1"/>
</dbReference>
<dbReference type="InterPro" id="IPR036005">
    <property type="entry name" value="Creatinase/aminopeptidase-like"/>
</dbReference>
<reference evidence="2" key="1">
    <citation type="submission" date="2019-10" db="EMBL/GenBank/DDBJ databases">
        <authorList>
            <person name="Nor Muhammad N."/>
        </authorList>
    </citation>
    <scope>NUCLEOTIDE SEQUENCE</scope>
</reference>
<evidence type="ECO:0000259" key="1">
    <source>
        <dbReference type="Pfam" id="PF16188"/>
    </source>
</evidence>
<dbReference type="InterPro" id="IPR050422">
    <property type="entry name" value="X-Pro_aminopeptidase_P"/>
</dbReference>
<proteinExistence type="predicted"/>
<feature type="domain" description="Peptidase M24 C-terminal" evidence="1">
    <location>
        <begin position="4"/>
        <end position="56"/>
    </location>
</feature>
<dbReference type="AlphaFoldDB" id="A0A5K1K3T5"/>